<comment type="function">
    <text evidence="6">The electron transfer flavoprotein serves as a specific electron acceptor for other dehydrogenases. It transfers the electrons to the main respiratory chain via ETF-ubiquinone oxidoreductase (ETF dehydrogenase).</text>
</comment>
<evidence type="ECO:0000256" key="7">
    <source>
        <dbReference type="ARBA" id="ARBA00068674"/>
    </source>
</evidence>
<dbReference type="SUPFAM" id="SSF52467">
    <property type="entry name" value="DHS-like NAD/FAD-binding domain"/>
    <property type="match status" value="1"/>
</dbReference>
<dbReference type="Gene3D" id="3.40.50.620">
    <property type="entry name" value="HUPs"/>
    <property type="match status" value="1"/>
</dbReference>
<evidence type="ECO:0000256" key="5">
    <source>
        <dbReference type="ARBA" id="ARBA00022982"/>
    </source>
</evidence>
<evidence type="ECO:0000313" key="11">
    <source>
        <dbReference type="EMBL" id="SEQ93838.1"/>
    </source>
</evidence>
<dbReference type="PIRSF" id="PIRSF000089">
    <property type="entry name" value="Electra_flavoP_a"/>
    <property type="match status" value="1"/>
</dbReference>
<dbReference type="Pfam" id="PF01012">
    <property type="entry name" value="ETF"/>
    <property type="match status" value="1"/>
</dbReference>
<dbReference type="PROSITE" id="PS00696">
    <property type="entry name" value="ETF_ALPHA"/>
    <property type="match status" value="1"/>
</dbReference>
<evidence type="ECO:0000313" key="12">
    <source>
        <dbReference type="Proteomes" id="UP000198634"/>
    </source>
</evidence>
<dbReference type="AlphaFoldDB" id="A0A1H9K490"/>
<feature type="binding site" evidence="9">
    <location>
        <begin position="226"/>
        <end position="227"/>
    </location>
    <ligand>
        <name>FAD</name>
        <dbReference type="ChEBI" id="CHEBI:57692"/>
    </ligand>
</feature>
<dbReference type="PANTHER" id="PTHR43153">
    <property type="entry name" value="ELECTRON TRANSFER FLAVOPROTEIN ALPHA"/>
    <property type="match status" value="1"/>
</dbReference>
<dbReference type="PANTHER" id="PTHR43153:SF1">
    <property type="entry name" value="ELECTRON TRANSFER FLAVOPROTEIN SUBUNIT ALPHA, MITOCHONDRIAL"/>
    <property type="match status" value="1"/>
</dbReference>
<dbReference type="GO" id="GO:0009055">
    <property type="term" value="F:electron transfer activity"/>
    <property type="evidence" value="ECO:0007669"/>
    <property type="project" value="InterPro"/>
</dbReference>
<dbReference type="InterPro" id="IPR018206">
    <property type="entry name" value="ETF_asu_C_CS"/>
</dbReference>
<comment type="cofactor">
    <cofactor evidence="9">
        <name>FAD</name>
        <dbReference type="ChEBI" id="CHEBI:57692"/>
    </cofactor>
    <text evidence="9">Binds 1 FAD per dimer.</text>
</comment>
<dbReference type="InterPro" id="IPR014729">
    <property type="entry name" value="Rossmann-like_a/b/a_fold"/>
</dbReference>
<evidence type="ECO:0000256" key="2">
    <source>
        <dbReference type="ARBA" id="ARBA00022448"/>
    </source>
</evidence>
<evidence type="ECO:0000256" key="6">
    <source>
        <dbReference type="ARBA" id="ARBA00025649"/>
    </source>
</evidence>
<name>A0A1H9K490_9RHOB</name>
<feature type="binding site" evidence="9">
    <location>
        <position position="278"/>
    </location>
    <ligand>
        <name>FAD</name>
        <dbReference type="ChEBI" id="CHEBI:57692"/>
    </ligand>
</feature>
<dbReference type="Pfam" id="PF00766">
    <property type="entry name" value="ETF_alpha"/>
    <property type="match status" value="1"/>
</dbReference>
<evidence type="ECO:0000256" key="3">
    <source>
        <dbReference type="ARBA" id="ARBA00022630"/>
    </source>
</evidence>
<keyword evidence="5" id="KW-0249">Electron transport</keyword>
<dbReference type="InterPro" id="IPR033947">
    <property type="entry name" value="ETF_alpha_N"/>
</dbReference>
<dbReference type="Gene3D" id="3.40.50.1220">
    <property type="entry name" value="TPP-binding domain"/>
    <property type="match status" value="1"/>
</dbReference>
<proteinExistence type="inferred from homology"/>
<keyword evidence="3" id="KW-0285">Flavoprotein</keyword>
<keyword evidence="2" id="KW-0813">Transport</keyword>
<accession>A0A1H9K490</accession>
<dbReference type="SMART" id="SM00893">
    <property type="entry name" value="ETF"/>
    <property type="match status" value="1"/>
</dbReference>
<dbReference type="InterPro" id="IPR001308">
    <property type="entry name" value="ETF_a/FixB"/>
</dbReference>
<dbReference type="OrthoDB" id="9770286at2"/>
<evidence type="ECO:0000256" key="4">
    <source>
        <dbReference type="ARBA" id="ARBA00022827"/>
    </source>
</evidence>
<dbReference type="SUPFAM" id="SSF52402">
    <property type="entry name" value="Adenine nucleotide alpha hydrolases-like"/>
    <property type="match status" value="1"/>
</dbReference>
<evidence type="ECO:0000256" key="8">
    <source>
        <dbReference type="ARBA" id="ARBA00079299"/>
    </source>
</evidence>
<dbReference type="GO" id="GO:0050660">
    <property type="term" value="F:flavin adenine dinucleotide binding"/>
    <property type="evidence" value="ECO:0007669"/>
    <property type="project" value="InterPro"/>
</dbReference>
<dbReference type="GO" id="GO:0033539">
    <property type="term" value="P:fatty acid beta-oxidation using acyl-CoA dehydrogenase"/>
    <property type="evidence" value="ECO:0007669"/>
    <property type="project" value="TreeGrafter"/>
</dbReference>
<evidence type="ECO:0000256" key="1">
    <source>
        <dbReference type="ARBA" id="ARBA00005817"/>
    </source>
</evidence>
<dbReference type="STRING" id="657014.SAMN04488092_11719"/>
<evidence type="ECO:0000259" key="10">
    <source>
        <dbReference type="SMART" id="SM00893"/>
    </source>
</evidence>
<dbReference type="CDD" id="cd01715">
    <property type="entry name" value="ETF_alpha"/>
    <property type="match status" value="1"/>
</dbReference>
<feature type="domain" description="Electron transfer flavoprotein alpha/beta-subunit N-terminal" evidence="10">
    <location>
        <begin position="3"/>
        <end position="181"/>
    </location>
</feature>
<organism evidence="11 12">
    <name type="scientific">Thalassovita taeanensis</name>
    <dbReference type="NCBI Taxonomy" id="657014"/>
    <lineage>
        <taxon>Bacteria</taxon>
        <taxon>Pseudomonadati</taxon>
        <taxon>Pseudomonadota</taxon>
        <taxon>Alphaproteobacteria</taxon>
        <taxon>Rhodobacterales</taxon>
        <taxon>Roseobacteraceae</taxon>
        <taxon>Thalassovita</taxon>
    </lineage>
</organism>
<comment type="similarity">
    <text evidence="1">Belongs to the ETF alpha-subunit/FixB family.</text>
</comment>
<dbReference type="InterPro" id="IPR014731">
    <property type="entry name" value="ETF_asu_C"/>
</dbReference>
<gene>
    <name evidence="11" type="ORF">SAMN04488092_11719</name>
</gene>
<feature type="binding site" evidence="9">
    <location>
        <position position="201"/>
    </location>
    <ligand>
        <name>FAD</name>
        <dbReference type="ChEBI" id="CHEBI:57692"/>
    </ligand>
</feature>
<sequence length="308" mass="31196">MSVLLLAEVTNGELALDATAKAVTAAKALGDVTVLCAGASAAAAGESAAKIDGVAKVLVAEDVGLSHRLAEPAAELIVSLAGGYSHIVAPATTDAKNIMPRVAALLDVMVISDVTGVVDVDTYQRPVYAGNAIQTVKSGDATKVITFRTSTFDKAGDGGSAAVENVAVPATEGLSSWVEDKVAKSDRPELTSAGVVVSGGRGVGSEEDFKIIKALADKLGAAVGASRAAVDSGFAPNDWQVGQTGKVVAPDLYIAVGISGAIQHLAGMKDSKIIVAINKDEEAPIFQVADFGLVADLFDAVPDLTEKL</sequence>
<dbReference type="InterPro" id="IPR029035">
    <property type="entry name" value="DHS-like_NAD/FAD-binding_dom"/>
</dbReference>
<feature type="binding site" evidence="9">
    <location>
        <begin position="257"/>
        <end position="264"/>
    </location>
    <ligand>
        <name>FAD</name>
        <dbReference type="ChEBI" id="CHEBI:57692"/>
    </ligand>
</feature>
<dbReference type="EMBL" id="FOEP01000017">
    <property type="protein sequence ID" value="SEQ93838.1"/>
    <property type="molecule type" value="Genomic_DNA"/>
</dbReference>
<evidence type="ECO:0000256" key="9">
    <source>
        <dbReference type="PIRSR" id="PIRSR000089-1"/>
    </source>
</evidence>
<dbReference type="InterPro" id="IPR014730">
    <property type="entry name" value="ETF_a/b_N"/>
</dbReference>
<dbReference type="FunFam" id="3.40.50.1220:FF:000001">
    <property type="entry name" value="Electron transfer flavoprotein, alpha subunit"/>
    <property type="match status" value="1"/>
</dbReference>
<protein>
    <recommendedName>
        <fullName evidence="7">Electron transfer flavoprotein subunit alpha</fullName>
    </recommendedName>
    <alternativeName>
        <fullName evidence="8">Electron transfer flavoprotein large subunit</fullName>
    </alternativeName>
</protein>
<keyword evidence="4 9" id="KW-0274">FAD</keyword>
<feature type="binding site" evidence="9">
    <location>
        <begin position="240"/>
        <end position="244"/>
    </location>
    <ligand>
        <name>FAD</name>
        <dbReference type="ChEBI" id="CHEBI:57692"/>
    </ligand>
</feature>
<dbReference type="RefSeq" id="WP_090271071.1">
    <property type="nucleotide sequence ID" value="NZ_FOEP01000017.1"/>
</dbReference>
<keyword evidence="12" id="KW-1185">Reference proteome</keyword>
<dbReference type="Proteomes" id="UP000198634">
    <property type="component" value="Unassembled WGS sequence"/>
</dbReference>
<reference evidence="11 12" key="1">
    <citation type="submission" date="2016-10" db="EMBL/GenBank/DDBJ databases">
        <authorList>
            <person name="de Groot N.N."/>
        </authorList>
    </citation>
    <scope>NUCLEOTIDE SEQUENCE [LARGE SCALE GENOMIC DNA]</scope>
    <source>
        <strain evidence="11 12">DSM 22007</strain>
    </source>
</reference>